<organism evidence="2 3">
    <name type="scientific">Meiothermus hypogaeus NBRC 106114</name>
    <dbReference type="NCBI Taxonomy" id="1227553"/>
    <lineage>
        <taxon>Bacteria</taxon>
        <taxon>Thermotogati</taxon>
        <taxon>Deinococcota</taxon>
        <taxon>Deinococci</taxon>
        <taxon>Thermales</taxon>
        <taxon>Thermaceae</taxon>
        <taxon>Meiothermus</taxon>
    </lineage>
</organism>
<comment type="caution">
    <text evidence="2">The sequence shown here is derived from an EMBL/GenBank/DDBJ whole genome shotgun (WGS) entry which is preliminary data.</text>
</comment>
<keyword evidence="1" id="KW-0472">Membrane</keyword>
<accession>A0A511QWY6</accession>
<protein>
    <submittedName>
        <fullName evidence="2">Uncharacterized protein</fullName>
    </submittedName>
</protein>
<proteinExistence type="predicted"/>
<gene>
    <name evidence="2" type="ORF">MHY01S_00660</name>
</gene>
<dbReference type="OrthoDB" id="9872906at2"/>
<evidence type="ECO:0000313" key="2">
    <source>
        <dbReference type="EMBL" id="GEM81900.1"/>
    </source>
</evidence>
<name>A0A511QWY6_9DEIN</name>
<dbReference type="Proteomes" id="UP000321197">
    <property type="component" value="Unassembled WGS sequence"/>
</dbReference>
<dbReference type="RefSeq" id="WP_043981983.1">
    <property type="nucleotide sequence ID" value="NZ_BJXL01000001.1"/>
</dbReference>
<feature type="transmembrane region" description="Helical" evidence="1">
    <location>
        <begin position="47"/>
        <end position="64"/>
    </location>
</feature>
<sequence>MSPEELRDIREEMTALRLAAQASQKRIMERLDELEALILRRTAKPGWRLYSLLAIAAFVGWIMPR</sequence>
<dbReference type="AlphaFoldDB" id="A0A511QWY6"/>
<keyword evidence="1" id="KW-0812">Transmembrane</keyword>
<reference evidence="2 3" key="1">
    <citation type="submission" date="2019-07" db="EMBL/GenBank/DDBJ databases">
        <title>Whole genome shotgun sequence of Meiothermus hypogaeus NBRC 106114.</title>
        <authorList>
            <person name="Hosoyama A."/>
            <person name="Uohara A."/>
            <person name="Ohji S."/>
            <person name="Ichikawa N."/>
        </authorList>
    </citation>
    <scope>NUCLEOTIDE SEQUENCE [LARGE SCALE GENOMIC DNA]</scope>
    <source>
        <strain evidence="2 3">NBRC 106114</strain>
    </source>
</reference>
<dbReference type="EMBL" id="BJXL01000001">
    <property type="protein sequence ID" value="GEM81900.1"/>
    <property type="molecule type" value="Genomic_DNA"/>
</dbReference>
<evidence type="ECO:0000256" key="1">
    <source>
        <dbReference type="SAM" id="Phobius"/>
    </source>
</evidence>
<evidence type="ECO:0000313" key="3">
    <source>
        <dbReference type="Proteomes" id="UP000321197"/>
    </source>
</evidence>
<keyword evidence="1" id="KW-1133">Transmembrane helix</keyword>